<dbReference type="AlphaFoldDB" id="A0A7K1GP50"/>
<dbReference type="OrthoDB" id="1446693at2"/>
<accession>A0A7K1GP50</accession>
<proteinExistence type="predicted"/>
<evidence type="ECO:0000313" key="2">
    <source>
        <dbReference type="Proteomes" id="UP000488936"/>
    </source>
</evidence>
<keyword evidence="2" id="KW-1185">Reference proteome</keyword>
<sequence>MKVDLNKVFYGEDAAEKLKQFKEGMLDIEKKNLDYFDNRSSKNDIEKKDRLHNHYLMTVNTRGITFGFINNSDLDEEIKTSCFKLFNSIFNSIN</sequence>
<dbReference type="Proteomes" id="UP000488936">
    <property type="component" value="Unassembled WGS sequence"/>
</dbReference>
<comment type="caution">
    <text evidence="1">The sequence shown here is derived from an EMBL/GenBank/DDBJ whole genome shotgun (WGS) entry which is preliminary data.</text>
</comment>
<gene>
    <name evidence="1" type="ORF">GJV77_12325</name>
</gene>
<organism evidence="1 2">
    <name type="scientific">Myroides pelagicus</name>
    <dbReference type="NCBI Taxonomy" id="270914"/>
    <lineage>
        <taxon>Bacteria</taxon>
        <taxon>Pseudomonadati</taxon>
        <taxon>Bacteroidota</taxon>
        <taxon>Flavobacteriia</taxon>
        <taxon>Flavobacteriales</taxon>
        <taxon>Flavobacteriaceae</taxon>
        <taxon>Myroides</taxon>
    </lineage>
</organism>
<name>A0A7K1GP50_9FLAO</name>
<evidence type="ECO:0000313" key="1">
    <source>
        <dbReference type="EMBL" id="MTH30675.1"/>
    </source>
</evidence>
<protein>
    <submittedName>
        <fullName evidence="1">Uncharacterized protein</fullName>
    </submittedName>
</protein>
<reference evidence="1 2" key="1">
    <citation type="journal article" date="2006" name="Int. J. Syst. Evol. Microbiol.">
        <title>Myroides pelagicus sp. nov., isolated from seawater in Thailand.</title>
        <authorList>
            <person name="Yoon J."/>
            <person name="Maneerat S."/>
            <person name="Kawai F."/>
            <person name="Yokota A."/>
        </authorList>
    </citation>
    <scope>NUCLEOTIDE SEQUENCE [LARGE SCALE GENOMIC DNA]</scope>
    <source>
        <strain evidence="1 2">SM1T</strain>
    </source>
</reference>
<dbReference type="EMBL" id="WMJY01000035">
    <property type="protein sequence ID" value="MTH30675.1"/>
    <property type="molecule type" value="Genomic_DNA"/>
</dbReference>
<dbReference type="RefSeq" id="WP_155036657.1">
    <property type="nucleotide sequence ID" value="NZ_JBHTIG010000020.1"/>
</dbReference>